<feature type="domain" description="UspA" evidence="2">
    <location>
        <begin position="1"/>
        <end position="144"/>
    </location>
</feature>
<dbReference type="PANTHER" id="PTHR46268">
    <property type="entry name" value="STRESS RESPONSE PROTEIN NHAX"/>
    <property type="match status" value="1"/>
</dbReference>
<evidence type="ECO:0000256" key="1">
    <source>
        <dbReference type="ARBA" id="ARBA00008791"/>
    </source>
</evidence>
<dbReference type="OrthoDB" id="8547832at2"/>
<accession>A0A5E4S284</accession>
<keyword evidence="4" id="KW-1185">Reference proteome</keyword>
<dbReference type="InterPro" id="IPR006015">
    <property type="entry name" value="Universal_stress_UspA"/>
</dbReference>
<dbReference type="InterPro" id="IPR006016">
    <property type="entry name" value="UspA"/>
</dbReference>
<dbReference type="PRINTS" id="PR01438">
    <property type="entry name" value="UNVRSLSTRESS"/>
</dbReference>
<reference evidence="3 4" key="1">
    <citation type="submission" date="2019-08" db="EMBL/GenBank/DDBJ databases">
        <authorList>
            <person name="Peeters C."/>
        </authorList>
    </citation>
    <scope>NUCLEOTIDE SEQUENCE [LARGE SCALE GENOMIC DNA]</scope>
    <source>
        <strain evidence="3 4">LMG 30175</strain>
    </source>
</reference>
<sequence length="174" mass="18779">MYQRILVAVDDSKTSRRALDYALAKAHDNGAQLRVVHVIDIPTPYVADVDPTPFIEAMRTLGDSIREDAVKRMKEANVKGDVEIREILPLGEDIPHQIIAASEAFDADVIVVGTHGRRGFRRLALGSVAENCARRATRPVILIPHAAAALQGDGDAVPPPASLSETTATAWPCI</sequence>
<evidence type="ECO:0000313" key="4">
    <source>
        <dbReference type="Proteomes" id="UP000414233"/>
    </source>
</evidence>
<protein>
    <submittedName>
        <fullName evidence="3">Universal stress protein</fullName>
    </submittedName>
</protein>
<organism evidence="3 4">
    <name type="scientific">Pandoraea terrae</name>
    <dbReference type="NCBI Taxonomy" id="1537710"/>
    <lineage>
        <taxon>Bacteria</taxon>
        <taxon>Pseudomonadati</taxon>
        <taxon>Pseudomonadota</taxon>
        <taxon>Betaproteobacteria</taxon>
        <taxon>Burkholderiales</taxon>
        <taxon>Burkholderiaceae</taxon>
        <taxon>Pandoraea</taxon>
    </lineage>
</organism>
<proteinExistence type="inferred from homology"/>
<gene>
    <name evidence="3" type="ORF">PTE30175_00502</name>
</gene>
<dbReference type="EMBL" id="CABPRZ010000002">
    <property type="protein sequence ID" value="VVD69700.1"/>
    <property type="molecule type" value="Genomic_DNA"/>
</dbReference>
<dbReference type="Pfam" id="PF00582">
    <property type="entry name" value="Usp"/>
    <property type="match status" value="1"/>
</dbReference>
<dbReference type="PANTHER" id="PTHR46268:SF15">
    <property type="entry name" value="UNIVERSAL STRESS PROTEIN HP_0031"/>
    <property type="match status" value="1"/>
</dbReference>
<dbReference type="SUPFAM" id="SSF52402">
    <property type="entry name" value="Adenine nucleotide alpha hydrolases-like"/>
    <property type="match status" value="1"/>
</dbReference>
<dbReference type="CDD" id="cd00293">
    <property type="entry name" value="USP-like"/>
    <property type="match status" value="1"/>
</dbReference>
<dbReference type="AlphaFoldDB" id="A0A5E4S284"/>
<dbReference type="InterPro" id="IPR014729">
    <property type="entry name" value="Rossmann-like_a/b/a_fold"/>
</dbReference>
<name>A0A5E4S284_9BURK</name>
<evidence type="ECO:0000313" key="3">
    <source>
        <dbReference type="EMBL" id="VVD69700.1"/>
    </source>
</evidence>
<evidence type="ECO:0000259" key="2">
    <source>
        <dbReference type="Pfam" id="PF00582"/>
    </source>
</evidence>
<dbReference type="Proteomes" id="UP000414233">
    <property type="component" value="Unassembled WGS sequence"/>
</dbReference>
<dbReference type="Gene3D" id="3.40.50.620">
    <property type="entry name" value="HUPs"/>
    <property type="match status" value="1"/>
</dbReference>
<comment type="similarity">
    <text evidence="1">Belongs to the universal stress protein A family.</text>
</comment>